<dbReference type="AlphaFoldDB" id="A0A455SXL4"/>
<reference evidence="2" key="1">
    <citation type="submission" date="2018-12" db="EMBL/GenBank/DDBJ databases">
        <title>Novel natural products biosynthetic potential of the class Ktedonobacteria.</title>
        <authorList>
            <person name="Zheng Y."/>
            <person name="Saitou A."/>
            <person name="Wang C.M."/>
            <person name="Toyoda A."/>
            <person name="Minakuchi Y."/>
            <person name="Sekiguchi Y."/>
            <person name="Ueda K."/>
            <person name="Takano H."/>
            <person name="Sakai Y."/>
            <person name="Yokota A."/>
            <person name="Yabe S."/>
        </authorList>
    </citation>
    <scope>NUCLEOTIDE SEQUENCE</scope>
    <source>
        <strain evidence="2">COM3</strain>
    </source>
</reference>
<evidence type="ECO:0000313" key="2">
    <source>
        <dbReference type="EMBL" id="BBH90835.1"/>
    </source>
</evidence>
<feature type="region of interest" description="Disordered" evidence="1">
    <location>
        <begin position="109"/>
        <end position="131"/>
    </location>
</feature>
<dbReference type="EMBL" id="AP019376">
    <property type="protein sequence ID" value="BBH90835.1"/>
    <property type="molecule type" value="Genomic_DNA"/>
</dbReference>
<dbReference type="InterPro" id="IPR010298">
    <property type="entry name" value="YacP-like"/>
</dbReference>
<proteinExistence type="predicted"/>
<evidence type="ECO:0008006" key="3">
    <source>
        <dbReference type="Google" id="ProtNLM"/>
    </source>
</evidence>
<sequence length="176" mass="20573">MGYDILVDGYNVIKNNEMYRQLELKRLALARETLIRNLKNRYLHYDGRVTVVFDGSDKREQVTHEEHICIIYTRYGETADSVIVRLAAEARAAGRKVMMYSDDAEVKEAVTEQGGKSHSTGTLTNHLSAPPRDLAQRVAHRQKVRRMYGLDPHWKYIEDDEEENRSPQRKKKKKRR</sequence>
<feature type="region of interest" description="Disordered" evidence="1">
    <location>
        <begin position="155"/>
        <end position="176"/>
    </location>
</feature>
<gene>
    <name evidence="2" type="ORF">KTC_55860</name>
</gene>
<feature type="compositionally biased region" description="Polar residues" evidence="1">
    <location>
        <begin position="114"/>
        <end position="127"/>
    </location>
</feature>
<name>A0A455SXL4_9CHLR</name>
<dbReference type="PANTHER" id="PTHR34547:SF1">
    <property type="entry name" value="YACP-LIKE NYN DOMAIN PROTEIN"/>
    <property type="match status" value="1"/>
</dbReference>
<accession>A0A455SXL4</accession>
<evidence type="ECO:0000256" key="1">
    <source>
        <dbReference type="SAM" id="MobiDB-lite"/>
    </source>
</evidence>
<dbReference type="PANTHER" id="PTHR34547">
    <property type="entry name" value="YACP-LIKE NYN DOMAIN PROTEIN"/>
    <property type="match status" value="1"/>
</dbReference>
<protein>
    <recommendedName>
        <fullName evidence="3">RNA-binding protein</fullName>
    </recommendedName>
</protein>
<feature type="compositionally biased region" description="Basic residues" evidence="1">
    <location>
        <begin position="167"/>
        <end position="176"/>
    </location>
</feature>
<dbReference type="Pfam" id="PF05991">
    <property type="entry name" value="NYN_YacP"/>
    <property type="match status" value="1"/>
</dbReference>
<organism evidence="2">
    <name type="scientific">Thermosporothrix sp. COM3</name>
    <dbReference type="NCBI Taxonomy" id="2490863"/>
    <lineage>
        <taxon>Bacteria</taxon>
        <taxon>Bacillati</taxon>
        <taxon>Chloroflexota</taxon>
        <taxon>Ktedonobacteria</taxon>
        <taxon>Ktedonobacterales</taxon>
        <taxon>Thermosporotrichaceae</taxon>
        <taxon>Thermosporothrix</taxon>
    </lineage>
</organism>